<name>A0A246BIW5_9DEIO</name>
<comment type="caution">
    <text evidence="1">The sequence shown here is derived from an EMBL/GenBank/DDBJ whole genome shotgun (WGS) entry which is preliminary data.</text>
</comment>
<gene>
    <name evidence="1" type="ORF">CBQ26_14115</name>
</gene>
<protein>
    <submittedName>
        <fullName evidence="1">Uncharacterized protein</fullName>
    </submittedName>
</protein>
<sequence>MYLHHALQPFLELEIQSVVSLHLDQLRALPVPEGMLGVGEQIVRMAVGTGEAAIREEDAYLTVFWESGQHEHRWATFQDSTSALDLQPTCPFTEQNQMALGVFHQQLTAAYQQPYRLTPIAIGLAALQIQREDRQRVTLHHQQHWAQFTVQHVRRALSI</sequence>
<organism evidence="1 2">
    <name type="scientific">Deinococcus indicus</name>
    <dbReference type="NCBI Taxonomy" id="223556"/>
    <lineage>
        <taxon>Bacteria</taxon>
        <taxon>Thermotogati</taxon>
        <taxon>Deinococcota</taxon>
        <taxon>Deinococci</taxon>
        <taxon>Deinococcales</taxon>
        <taxon>Deinococcaceae</taxon>
        <taxon>Deinococcus</taxon>
    </lineage>
</organism>
<reference evidence="1 2" key="1">
    <citation type="submission" date="2017-05" db="EMBL/GenBank/DDBJ databases">
        <title>De novo genome assembly of Deniococcus indicus strain DR1.</title>
        <authorList>
            <person name="Chauhan D."/>
            <person name="Yennamalli R.M."/>
            <person name="Priyadarshini R."/>
        </authorList>
    </citation>
    <scope>NUCLEOTIDE SEQUENCE [LARGE SCALE GENOMIC DNA]</scope>
    <source>
        <strain evidence="1 2">DR1</strain>
    </source>
</reference>
<evidence type="ECO:0000313" key="1">
    <source>
        <dbReference type="EMBL" id="OWL94839.1"/>
    </source>
</evidence>
<evidence type="ECO:0000313" key="2">
    <source>
        <dbReference type="Proteomes" id="UP000197208"/>
    </source>
</evidence>
<dbReference type="OrthoDB" id="73481at2"/>
<dbReference type="Proteomes" id="UP000197208">
    <property type="component" value="Unassembled WGS sequence"/>
</dbReference>
<dbReference type="AlphaFoldDB" id="A0A246BIW5"/>
<keyword evidence="2" id="KW-1185">Reference proteome</keyword>
<dbReference type="EMBL" id="NHMK01000021">
    <property type="protein sequence ID" value="OWL94839.1"/>
    <property type="molecule type" value="Genomic_DNA"/>
</dbReference>
<proteinExistence type="predicted"/>
<dbReference type="RefSeq" id="WP_143342131.1">
    <property type="nucleotide sequence ID" value="NZ_NHMK01000021.1"/>
</dbReference>
<accession>A0A246BIW5</accession>